<evidence type="ECO:0000313" key="5">
    <source>
        <dbReference type="Proteomes" id="UP001229081"/>
    </source>
</evidence>
<gene>
    <name evidence="4" type="ORF">QXL92_24955</name>
</gene>
<feature type="domain" description="ESX-1 secretion-associated protein EspB PPE" evidence="3">
    <location>
        <begin position="129"/>
        <end position="279"/>
    </location>
</feature>
<feature type="compositionally biased region" description="Low complexity" evidence="1">
    <location>
        <begin position="369"/>
        <end position="380"/>
    </location>
</feature>
<evidence type="ECO:0000259" key="3">
    <source>
        <dbReference type="Pfam" id="PF21856"/>
    </source>
</evidence>
<reference evidence="4" key="1">
    <citation type="submission" date="2023-06" db="EMBL/GenBank/DDBJ databases">
        <title>Identification of two novel mycobacterium reveal diversities and complexities of Mycobacterium gordonae clade.</title>
        <authorList>
            <person name="Matsumoto Y."/>
            <person name="Nakamura S."/>
            <person name="Motooka D."/>
            <person name="Fukushima K."/>
        </authorList>
    </citation>
    <scope>NUCLEOTIDE SEQUENCE</scope>
    <source>
        <strain evidence="4">TY812</strain>
    </source>
</reference>
<dbReference type="Pfam" id="PF18625">
    <property type="entry name" value="EspB_PE"/>
    <property type="match status" value="1"/>
</dbReference>
<accession>A0A4R5WLM0</accession>
<dbReference type="Gene3D" id="1.20.1260.20">
    <property type="entry name" value="PPE superfamily"/>
    <property type="match status" value="1"/>
</dbReference>
<evidence type="ECO:0000313" key="4">
    <source>
        <dbReference type="EMBL" id="MDP7737998.1"/>
    </source>
</evidence>
<feature type="domain" description="ESX-1 secretion-associated protein EspB PE" evidence="2">
    <location>
        <begin position="12"/>
        <end position="87"/>
    </location>
</feature>
<dbReference type="InterPro" id="IPR041275">
    <property type="entry name" value="EspB_PE"/>
</dbReference>
<dbReference type="EMBL" id="JAUFSA010000001">
    <property type="protein sequence ID" value="MDP7737998.1"/>
    <property type="molecule type" value="Genomic_DNA"/>
</dbReference>
<evidence type="ECO:0000259" key="2">
    <source>
        <dbReference type="Pfam" id="PF18625"/>
    </source>
</evidence>
<dbReference type="SUPFAM" id="SSF140459">
    <property type="entry name" value="PE/PPE dimer-like"/>
    <property type="match status" value="1"/>
</dbReference>
<feature type="compositionally biased region" description="Gly residues" evidence="1">
    <location>
        <begin position="393"/>
        <end position="429"/>
    </location>
</feature>
<sequence length="464" mass="46940">MTQPQTVTVDQQEILSRADEVEAPMATPPNNTPAAPCGLTAAKNAATQLSLSAGNMVDFLAAGTRERQRLATSLRNAAKAYGDVDDQGGQALNNDGGEVAGESAGGAGGDSSAGLQDTAQVSGAGGDGFTDLKAAATKLESGDQGASLAAFADGWNQLSFALQGDMKRFRIFENWTGDAATACEASLDQQRDWLTYMAQLATSLAKQGQYIAQLQVWARRSHPTLADITKLEELSKDPAYKDQAIKLYAEYQSKSEEVLNEYNTKAQLEAVNPKKPPAAVKIDPPPPPQTPGLIPTQVMQAAAMAGGGSGSGMQPPMMPPTGGAGAGGGMPSGASADLASVREAAASLGKEPGMKPMSLGGGGGGGGMPAMPLAPATGAGMEAGESVRPAGAGDLGGVGQGAAAGRGSASGGGMGMPMGGHGQGGGGSKSKGAQQDDEALYTEDRAWTEAVIGQRRRQDMKESK</sequence>
<dbReference type="InterPro" id="IPR054056">
    <property type="entry name" value="EspB_PPE"/>
</dbReference>
<dbReference type="Proteomes" id="UP001229081">
    <property type="component" value="Unassembled WGS sequence"/>
</dbReference>
<dbReference type="Pfam" id="PF21856">
    <property type="entry name" value="EspB_PPE"/>
    <property type="match status" value="1"/>
</dbReference>
<feature type="region of interest" description="Disordered" evidence="1">
    <location>
        <begin position="304"/>
        <end position="445"/>
    </location>
</feature>
<dbReference type="AlphaFoldDB" id="A0A4R5WLM0"/>
<comment type="caution">
    <text evidence="4">The sequence shown here is derived from an EMBL/GenBank/DDBJ whole genome shotgun (WGS) entry which is preliminary data.</text>
</comment>
<feature type="compositionally biased region" description="Gly residues" evidence="1">
    <location>
        <begin position="359"/>
        <end position="368"/>
    </location>
</feature>
<organism evidence="4 5">
    <name type="scientific">Mycobacterium paragordonae</name>
    <dbReference type="NCBI Taxonomy" id="1389713"/>
    <lineage>
        <taxon>Bacteria</taxon>
        <taxon>Bacillati</taxon>
        <taxon>Actinomycetota</taxon>
        <taxon>Actinomycetes</taxon>
        <taxon>Mycobacteriales</taxon>
        <taxon>Mycobacteriaceae</taxon>
        <taxon>Mycobacterium</taxon>
    </lineage>
</organism>
<dbReference type="InterPro" id="IPR038332">
    <property type="entry name" value="PPE_sf"/>
</dbReference>
<dbReference type="RefSeq" id="WP_065047584.1">
    <property type="nucleotide sequence ID" value="NZ_JAUFSA010000001.1"/>
</dbReference>
<feature type="region of interest" description="Disordered" evidence="1">
    <location>
        <begin position="83"/>
        <end position="120"/>
    </location>
</feature>
<name>A0A4R5WLM0_9MYCO</name>
<proteinExistence type="predicted"/>
<evidence type="ECO:0000256" key="1">
    <source>
        <dbReference type="SAM" id="MobiDB-lite"/>
    </source>
</evidence>
<protein>
    <submittedName>
        <fullName evidence="4">Secretion protein EspB</fullName>
    </submittedName>
</protein>
<feature type="compositionally biased region" description="Gly residues" evidence="1">
    <location>
        <begin position="322"/>
        <end position="331"/>
    </location>
</feature>